<keyword evidence="2" id="KW-1185">Reference proteome</keyword>
<accession>A0ABY4FIM3</accession>
<protein>
    <recommendedName>
        <fullName evidence="3">Protein ImuA</fullName>
    </recommendedName>
</protein>
<name>A0ABY4FIM3_9MICO</name>
<dbReference type="EMBL" id="CP095045">
    <property type="protein sequence ID" value="UOQ55787.1"/>
    <property type="molecule type" value="Genomic_DNA"/>
</dbReference>
<evidence type="ECO:0000313" key="1">
    <source>
        <dbReference type="EMBL" id="UOQ55787.1"/>
    </source>
</evidence>
<proteinExistence type="predicted"/>
<gene>
    <name evidence="1" type="ORF">MUN78_08660</name>
</gene>
<sequence>MILPATVASLQQRISEMQPLRLDDRAIPTPEGLSPLFAGGSLRAGASYTVRGSQQLALATLAAASAAGSWCGVIGCPTFGAEAAAALGIALDRCVLIPDPGADGIALAGALSEVLTIVLLRPSAPPAHGAVERLSARLREHGSALVVAGEWPRPDGALRITGSHWHGLDRGHGLLEERELTVQSRDRRGVRTHTVRFAGGALRSGPASAGAAISRLVPR</sequence>
<organism evidence="1 2">
    <name type="scientific">Leucobacter allii</name>
    <dbReference type="NCBI Taxonomy" id="2932247"/>
    <lineage>
        <taxon>Bacteria</taxon>
        <taxon>Bacillati</taxon>
        <taxon>Actinomycetota</taxon>
        <taxon>Actinomycetes</taxon>
        <taxon>Micrococcales</taxon>
        <taxon>Microbacteriaceae</taxon>
        <taxon>Leucobacter</taxon>
    </lineage>
</organism>
<dbReference type="RefSeq" id="WP_244725803.1">
    <property type="nucleotide sequence ID" value="NZ_CP095045.1"/>
</dbReference>
<dbReference type="Proteomes" id="UP000831786">
    <property type="component" value="Chromosome"/>
</dbReference>
<evidence type="ECO:0008006" key="3">
    <source>
        <dbReference type="Google" id="ProtNLM"/>
    </source>
</evidence>
<evidence type="ECO:0000313" key="2">
    <source>
        <dbReference type="Proteomes" id="UP000831786"/>
    </source>
</evidence>
<reference evidence="1 2" key="1">
    <citation type="submission" date="2022-04" db="EMBL/GenBank/DDBJ databases">
        <title>Leucobacter sp. isolated from rhizosphere of garlic.</title>
        <authorList>
            <person name="Won M."/>
            <person name="Lee C.-M."/>
            <person name="Woen H.-Y."/>
            <person name="Kwon S.-W."/>
        </authorList>
    </citation>
    <scope>NUCLEOTIDE SEQUENCE [LARGE SCALE GENOMIC DNA]</scope>
    <source>
        <strain evidence="1 2">H21R-40</strain>
    </source>
</reference>